<organism evidence="1">
    <name type="scientific">Vecturithrix granuli</name>
    <dbReference type="NCBI Taxonomy" id="1499967"/>
    <lineage>
        <taxon>Bacteria</taxon>
        <taxon>Candidatus Moduliflexota</taxon>
        <taxon>Candidatus Vecturitrichia</taxon>
        <taxon>Candidatus Vecturitrichales</taxon>
        <taxon>Candidatus Vecturitrichaceae</taxon>
        <taxon>Candidatus Vecturithrix</taxon>
    </lineage>
</organism>
<dbReference type="Pfam" id="PF04465">
    <property type="entry name" value="DUF499"/>
    <property type="match status" value="1"/>
</dbReference>
<dbReference type="Proteomes" id="UP000030661">
    <property type="component" value="Unassembled WGS sequence"/>
</dbReference>
<gene>
    <name evidence="1" type="ORF">U27_03370</name>
</gene>
<sequence length="1005" mass="113433">MALKPWYEVIKPRKDLRQGQVPEASEFAVHLDQVRDGRALEEYTNPALFFSRTYLTKNLTRFAAEALRRLSGERVETNAVFHMITQFGGGKTHALTLLYHLAQHGPESHDWQGVAKILQEAGIPSVPKAKTAVFVGTEFDPLHGRGGLDGTPKRLTPWGEIAFQLGGESGFALIADHDRRRLAPGGDVIREFLPQDQPCLILMDEVLNYIARSRRVEQQEHSSPDIIDQFYHFLHNFTEQIRALDRVVLAISIPSMEIEMGAEDRQTFERYSKMLERVGRPILISAEQETAEIIRRRLFDWQPDQFSPADQVLLPPEAESTCQTYADWVRSQRVQLPGWFPFDQAKSAFLATYPFHPTVLSVFERKWQALPRFQRTRGILRLLALWIAKEYQADYQEAHRDPLIGLGTAPLEDRDFRAAVRAQLGDDERLEAPLMTDICGKNAFAARLDAEASGEIGTQRLHTKAAATIFFESNGGMAGEHRKEATEPEIRLAVGEPDLNIGHVETVLEALTERCYYLLRENKRYRFSLIPTLNKLFADRSPGIDAERAAERADQEVKHVFARAALDIKFPEQSSDIPDRPLLTLAVLSLAYPKGDAETLRLIEDLTKNHGASARTFKSAILWAVPDEPLRLQDEARRLLAWEDIYDDMQADEGPQRLEDAQRAHLLKQIRENIQKAARDLREAVWQTYRWAAFLNSSNTIEFLDLGRNNSSSAPSLPDLMLQQLRRSDLVVEAVSPGFLTRNWSGLAQEWSTRAVRDAFFASPLFPRLLNPDALKETIARGANLGLFAYIGEKVGAEYALFYYNNKPLLHADEVEISDDTFLLPKKDAEVYLTNRGRQVAALHIVPPSASVKVGETTTFNVRILDQHGEEMRADVMWEADGGTINQQGIFTARESSGEYEVKASAHGQVARARVTIFKQSVPPPPGPGPQSTPKITGLAWRSKVIGQKWMNFYTKVLTRFVTDHTLDIELNVKITRSDGISAQKIDEMKAALRELGLNDDVQAH</sequence>
<name>A0A081BVQ3_VECG1</name>
<dbReference type="AlphaFoldDB" id="A0A081BVQ3"/>
<keyword evidence="2" id="KW-1185">Reference proteome</keyword>
<dbReference type="EMBL" id="DF820464">
    <property type="protein sequence ID" value="GAK56408.1"/>
    <property type="molecule type" value="Genomic_DNA"/>
</dbReference>
<dbReference type="HOGENOM" id="CLU_010124_0_0_0"/>
<dbReference type="STRING" id="1499967.U27_03370"/>
<evidence type="ECO:0000313" key="1">
    <source>
        <dbReference type="EMBL" id="GAK56408.1"/>
    </source>
</evidence>
<protein>
    <submittedName>
        <fullName evidence="1">ATPase (AAA+ superfamily)-like protein</fullName>
    </submittedName>
</protein>
<accession>A0A081BVQ3</accession>
<dbReference type="InterPro" id="IPR007555">
    <property type="entry name" value="DUF499"/>
</dbReference>
<evidence type="ECO:0000313" key="2">
    <source>
        <dbReference type="Proteomes" id="UP000030661"/>
    </source>
</evidence>
<reference evidence="1" key="1">
    <citation type="journal article" date="2015" name="PeerJ">
        <title>First genomic representation of candidate bacterial phylum KSB3 points to enhanced environmental sensing as a trigger of wastewater bulking.</title>
        <authorList>
            <person name="Sekiguchi Y."/>
            <person name="Ohashi A."/>
            <person name="Parks D.H."/>
            <person name="Yamauchi T."/>
            <person name="Tyson G.W."/>
            <person name="Hugenholtz P."/>
        </authorList>
    </citation>
    <scope>NUCLEOTIDE SEQUENCE [LARGE SCALE GENOMIC DNA]</scope>
</reference>
<proteinExistence type="predicted"/>
<dbReference type="eggNOG" id="COG1483">
    <property type="taxonomic scope" value="Bacteria"/>
</dbReference>